<reference evidence="3 4" key="1">
    <citation type="submission" date="2014-11" db="EMBL/GenBank/DDBJ databases">
        <authorList>
            <person name="Zhu J."/>
            <person name="Qi W."/>
            <person name="Song R."/>
        </authorList>
    </citation>
    <scope>NUCLEOTIDE SEQUENCE [LARGE SCALE GENOMIC DNA]</scope>
</reference>
<protein>
    <submittedName>
        <fullName evidence="3">Uncharacterized protein</fullName>
    </submittedName>
</protein>
<feature type="region of interest" description="Disordered" evidence="2">
    <location>
        <begin position="2777"/>
        <end position="2801"/>
    </location>
</feature>
<feature type="compositionally biased region" description="Pro residues" evidence="2">
    <location>
        <begin position="2671"/>
        <end position="2684"/>
    </location>
</feature>
<organism evidence="3 4">
    <name type="scientific">Vitrella brassicaformis (strain CCMP3155)</name>
    <dbReference type="NCBI Taxonomy" id="1169540"/>
    <lineage>
        <taxon>Eukaryota</taxon>
        <taxon>Sar</taxon>
        <taxon>Alveolata</taxon>
        <taxon>Colpodellida</taxon>
        <taxon>Vitrellaceae</taxon>
        <taxon>Vitrella</taxon>
    </lineage>
</organism>
<evidence type="ECO:0000313" key="4">
    <source>
        <dbReference type="Proteomes" id="UP000041254"/>
    </source>
</evidence>
<evidence type="ECO:0000256" key="2">
    <source>
        <dbReference type="SAM" id="MobiDB-lite"/>
    </source>
</evidence>
<gene>
    <name evidence="3" type="ORF">Vbra_15126</name>
</gene>
<feature type="region of interest" description="Disordered" evidence="2">
    <location>
        <begin position="1122"/>
        <end position="1145"/>
    </location>
</feature>
<feature type="compositionally biased region" description="Basic and acidic residues" evidence="2">
    <location>
        <begin position="1128"/>
        <end position="1145"/>
    </location>
</feature>
<feature type="compositionally biased region" description="Basic and acidic residues" evidence="2">
    <location>
        <begin position="1960"/>
        <end position="1976"/>
    </location>
</feature>
<accession>A0A0G4FDN9</accession>
<feature type="compositionally biased region" description="Gly residues" evidence="2">
    <location>
        <begin position="2783"/>
        <end position="2801"/>
    </location>
</feature>
<feature type="region of interest" description="Disordered" evidence="2">
    <location>
        <begin position="2671"/>
        <end position="2690"/>
    </location>
</feature>
<sequence length="3032" mass="325707">MLVVAASHSLTIRRKKPWKRAVWDPCSQGASSDGVSFVLVDEHRVAELSEDGTAPRKNAVTRRMGHRLRLISHQSSGGYVAGVQSSGGMFVWNRHSGTVHIVAATPLLPSLIEEAIRWLDSGSGGDGGVGLSQYLPSSLLRLRKSRQAQLAATAMIRSIDVSADGCLVAVTTQEGNLWIWTALQSAAEHGQWHCVEPLQRPLPSQPAAAAPIAKVQRVVFMRDERVGQAVLMVSVGLYRFQEAACNAIAAYGDHGAAPCASCGGVYTVPHGSGSRSSVVSPARGDDCPAGMNDDSGGVDGAEEEEEIAALCTFTLALPKDEQRKGEGPSCRYAQASFLIPVGLSEEHLYTPPPSAKTTCPTMLLDLSSSDPPPDCPSPPCLPVVALAINASVPTKAQLLLVHIPGLIMGLASLARGRRLGSTGQPCGGHCPLCEGLGDGVRGAVTPPWVPVATRVQLAKVFLQEVPSTAAVAAGGQPAVGLAAVDMVAGVAWESGGRFLAVAFRSGLVGFISAVGGGLLATFHPLAGSSLQSEPILSPFWAFFAPPFAPPTPPASQPHRDKYPPLHSIGFHPSAPLMLRSDGFSVCSFSLTLLPSTSPTIPRPPHEGLTHVLQRVWEEVVHPCTAKYDGAVRPKGVLAAGEDGEGRQGLALEGVSAYLGRVGEVDSLLALEMVWWICRWMTLAVSLDPGHVLAGVRQLLRWALKRQKASDQHTGACVGACLLEVLVAHRLALESPCSDSAALSTGLPSLDLPLATGSSCPAGKIARLRSQASLAGLRLEIPILPLAPHSMPRPQPRPATPTHARCATASLMRLLEPVEAPERDHEADKQEATARAGENAAVLVREALADVKVVCEVLQLGLGPADRARRAKREGATVTHMGPHVVVEPHYPNAHAERAGDDHKGQDRRSETRHNDWRKSKARVGLTWLLEAGTVLSHFIEGAPTTPREGAIEARTIARRVVETHARHKDDTLPASLSQPAEKAWLTVMAALVASNAAEVASAILSMLCDRSLSSPLSRWEVVTLVAATVLHMALHHQQGDQTNQDKDPCASKTPSSAPLPSSAASIAIVWTLDLTRAVQQWLQDPPPTPPAFESMGRLADTESVKLGRDLTTPAVGLLAVAGRRKRRREEGPRSTDWEEGHIPDMARPLHDDVVESTAESPSQPRMASSSTVAAMLLDRSAHEAMSPAIPQQQQQQPPPTAFVSERDAMHLEELLLFVSLCGCLVSGQPVLALLLTCMGRGEAADSKQTHKEGVLTVPAAVVETLVAALEGRAGADIKCQVGEALVDAVTGCACTLIQRIDCRDAGKTSMSPLRVLTSVATAALRDKEGGPNVRISCRFIREALFRYCYAIDRYGSVLWLGHTASLLHDMRRTHMWHRGMEPQEDPYKSAVVERIPKPLVGVGTVELARLVLASLRLHVEAALSSTLFNEDSMPLPVPFVNRLRHLLTDEADIDAVAPRLLGYVPRCGLWRVATTWDTVLPTMMMQRDDGGAIETSALLGKIAVPLQPSGEPFSSPPSWTPVDIAPLGHGTSSAPSDPPPLPAELLTFETSQLQTMAQLEDHLCAALGLLDIYRNVRAGLQEKTATGAADAKEAAALESVAEGLQHRIGRGVWLLVVRDKLLKALLRKELAQSVAWACRLLDFDDVYPSRRLHEVLIALLEAIAAATPPLQHRRVVTLKGAWLIVRSVERYLSDEQTEGRPPRIPTSMKARLSSVAQRLSDSGMVPTLKARIPAPKSPTTVAPKSAEGHQRHHPSSAVASDPVYQHVIGRLFTRCTNHVCRNYQRAKARAFQHLKHLHAHFREVEKLHLTKTAKGLQPHARESSLSTISEAYVEQPTGQWGWDDRPLPYLPGRADDALDVVVDPDAYPSFSSFLAALQTPFSVIQKQAAAKDTEDKLDAFVNAPIEGPMTARRAREAIEPLSLPPIHRPHPAPRSPSFLGTCKVPDCAPDHRHTFTRLSGDPHDSYVRNADAHPHDQPPMAAQRQENDDDESSEDGEEQGSGETDNHAFSALLEPSSTTPGLRAGEADQGGNEVERVAEAVLVDHDTQGEGGGSVAVTSSSSVGGWHDIRGRLRMQRMKRMRGRGVSHSRDLLPRVVSTVGAMSTGLTPPRRIREGVQKLVRKIGRAPGTRLKAKSPRASQYLPSLTPTSVVPCAPDATPTPGGLPTAIVTPPPQPVEPQGAALKQRTISTEAAMLVTSETGTTAQDTPSESDRRADNECSPCVEHEALQQADIDAGIELSLQCSGYLDTPSNESLVQDPPPHEADASAARVLAALNDALESSGRRVRPPPDREVDHRSPRLFVTHPDTLHGSSRWGEMDLRLEDFDSHDDDDDVQGVDLDPHEDQGDDHGAEEEPVMGQGVTPSQLPEPAAAEMEDISEVQVAEEAPDHPDDGAALQQALDGTLHDHPLPPEHDDETAALQHTEVAAPTPPPPAEVEGAELVDDTIPDADKDEGAMAVVDEPHVPDDLDRGRADTRRHEPFPLTPIIYPDEDKPTPASRDAPSPLNTAAHHPDHHKHAFSTAARRAHEARPVADTSDSESYDNRPSSRPCHRCPLSGGGRYRSGFLTEERTRTRVPLTGVTGVTARYCLLDRLPEVLEQSQGIVEHARNLPPLPRRRPHRVKKRCDFDPFFRTGIMETSFPSMRATFGMRTAPPSADLPPPHIDPFVFVPPPQPPDVGEPSEPPGGVDVRTRTVTDAAVSPQTAPVKRPPERRDTSVDAMEAAQTHDKATQHDPADARPQPAATDDSMDLVGARLTTIESSVRRLEETLEIMRKRPPWGRDAGAGDGQGGRGEMGTGGAGGLNIDVAAVSARQQPSSRFPSPMISLRERYKFICSELPAGGAEPPPPQPPPPPIVEPQHTLLLYPDEFLKTRIRSPPRSLSPRQSQPSSRSPSTKARGGRRAGAAPAPAPASSVASTREGRFQAIRPITSSGGKRAGEVSFRSAALRPSSAGARRRPTSNGPSGRSNHRGRAAAQGRGQGRGRCRGRGAGRGRGRAIPTFKAMGTRFGEALELLENIIDKNRPYSEEAKER</sequence>
<feature type="region of interest" description="Disordered" evidence="2">
    <location>
        <begin position="2327"/>
        <end position="2375"/>
    </location>
</feature>
<feature type="compositionally biased region" description="Basic and acidic residues" evidence="2">
    <location>
        <begin position="2289"/>
        <end position="2299"/>
    </location>
</feature>
<feature type="compositionally biased region" description="Basic and acidic residues" evidence="2">
    <location>
        <begin position="894"/>
        <end position="916"/>
    </location>
</feature>
<feature type="region of interest" description="Disordered" evidence="2">
    <location>
        <begin position="2280"/>
        <end position="2314"/>
    </location>
</feature>
<dbReference type="VEuPathDB" id="CryptoDB:Vbra_15126"/>
<feature type="compositionally biased region" description="Low complexity" evidence="2">
    <location>
        <begin position="1050"/>
        <end position="1060"/>
    </location>
</feature>
<feature type="compositionally biased region" description="Basic and acidic residues" evidence="2">
    <location>
        <begin position="2725"/>
        <end position="2737"/>
    </location>
</feature>
<feature type="region of interest" description="Disordered" evidence="2">
    <location>
        <begin position="2696"/>
        <end position="2748"/>
    </location>
</feature>
<feature type="compositionally biased region" description="Acidic residues" evidence="2">
    <location>
        <begin position="1987"/>
        <end position="2000"/>
    </location>
</feature>
<feature type="region of interest" description="Disordered" evidence="2">
    <location>
        <begin position="2837"/>
        <end position="2998"/>
    </location>
</feature>
<feature type="region of interest" description="Disordered" evidence="2">
    <location>
        <begin position="1953"/>
        <end position="2005"/>
    </location>
</feature>
<dbReference type="PANTHER" id="PTHR13037">
    <property type="entry name" value="FORMIN"/>
    <property type="match status" value="1"/>
</dbReference>
<dbReference type="Proteomes" id="UP000041254">
    <property type="component" value="Unassembled WGS sequence"/>
</dbReference>
<feature type="compositionally biased region" description="Low complexity" evidence="2">
    <location>
        <begin position="2903"/>
        <end position="2917"/>
    </location>
</feature>
<keyword evidence="4" id="KW-1185">Reference proteome</keyword>
<feature type="compositionally biased region" description="Acidic residues" evidence="2">
    <location>
        <begin position="2327"/>
        <end position="2336"/>
    </location>
</feature>
<name>A0A0G4FDN9_VITBC</name>
<feature type="compositionally biased region" description="Low complexity" evidence="2">
    <location>
        <begin position="2875"/>
        <end position="2894"/>
    </location>
</feature>
<feature type="region of interest" description="Disordered" evidence="2">
    <location>
        <begin position="2456"/>
        <end position="2566"/>
    </location>
</feature>
<dbReference type="InParanoid" id="A0A0G4FDN9"/>
<feature type="region of interest" description="Disordered" evidence="2">
    <location>
        <begin position="1729"/>
        <end position="1758"/>
    </location>
</feature>
<evidence type="ECO:0000313" key="3">
    <source>
        <dbReference type="EMBL" id="CEM11303.1"/>
    </source>
</evidence>
<proteinExistence type="predicted"/>
<evidence type="ECO:0000256" key="1">
    <source>
        <dbReference type="ARBA" id="ARBA00022581"/>
    </source>
</evidence>
<dbReference type="EMBL" id="CDMY01000413">
    <property type="protein sequence ID" value="CEM11303.1"/>
    <property type="molecule type" value="Genomic_DNA"/>
</dbReference>
<feature type="region of interest" description="Disordered" evidence="2">
    <location>
        <begin position="1036"/>
        <end position="1060"/>
    </location>
</feature>
<feature type="compositionally biased region" description="Pro residues" evidence="2">
    <location>
        <begin position="2844"/>
        <end position="2856"/>
    </location>
</feature>
<keyword evidence="1" id="KW-0945">Host-virus interaction</keyword>
<feature type="compositionally biased region" description="Basic and acidic residues" evidence="2">
    <location>
        <begin position="2340"/>
        <end position="2350"/>
    </location>
</feature>
<dbReference type="PANTHER" id="PTHR13037:SF24">
    <property type="entry name" value="POLYCOMB PROTEIN PCL-RELATED"/>
    <property type="match status" value="1"/>
</dbReference>
<feature type="compositionally biased region" description="Basic residues" evidence="2">
    <location>
        <begin position="2981"/>
        <end position="2995"/>
    </location>
</feature>
<dbReference type="OrthoDB" id="5974632at2759"/>
<feature type="region of interest" description="Disordered" evidence="2">
    <location>
        <begin position="2198"/>
        <end position="2218"/>
    </location>
</feature>
<feature type="region of interest" description="Disordered" evidence="2">
    <location>
        <begin position="888"/>
        <end position="916"/>
    </location>
</feature>
<feature type="compositionally biased region" description="Polar residues" evidence="2">
    <location>
        <begin position="2198"/>
        <end position="2209"/>
    </location>
</feature>
<feature type="compositionally biased region" description="Basic and acidic residues" evidence="2">
    <location>
        <begin position="2456"/>
        <end position="2481"/>
    </location>
</feature>